<evidence type="ECO:0000313" key="8">
    <source>
        <dbReference type="Proteomes" id="UP000287866"/>
    </source>
</evidence>
<dbReference type="PANTHER" id="PTHR30250:SF26">
    <property type="entry name" value="PSMA PROTEIN"/>
    <property type="match status" value="1"/>
</dbReference>
<dbReference type="RefSeq" id="WP_164896091.1">
    <property type="nucleotide sequence ID" value="NZ_SAYU02000049.1"/>
</dbReference>
<feature type="transmembrane region" description="Helical" evidence="6">
    <location>
        <begin position="78"/>
        <end position="104"/>
    </location>
</feature>
<name>A0A8T6R5K6_9MICO</name>
<feature type="transmembrane region" description="Helical" evidence="6">
    <location>
        <begin position="219"/>
        <end position="239"/>
    </location>
</feature>
<dbReference type="InterPro" id="IPR050833">
    <property type="entry name" value="Poly_Biosynth_Transport"/>
</dbReference>
<organism evidence="7 8">
    <name type="scientific">Phycicoccus flavus</name>
    <dbReference type="NCBI Taxonomy" id="2502783"/>
    <lineage>
        <taxon>Bacteria</taxon>
        <taxon>Bacillati</taxon>
        <taxon>Actinomycetota</taxon>
        <taxon>Actinomycetes</taxon>
        <taxon>Micrococcales</taxon>
        <taxon>Intrasporangiaceae</taxon>
        <taxon>Phycicoccus</taxon>
    </lineage>
</organism>
<dbReference type="EMBL" id="SAYU02000049">
    <property type="protein sequence ID" value="NHA69156.1"/>
    <property type="molecule type" value="Genomic_DNA"/>
</dbReference>
<feature type="transmembrane region" description="Helical" evidence="6">
    <location>
        <begin position="38"/>
        <end position="57"/>
    </location>
</feature>
<dbReference type="Proteomes" id="UP000287866">
    <property type="component" value="Unassembled WGS sequence"/>
</dbReference>
<keyword evidence="3 6" id="KW-0812">Transmembrane</keyword>
<feature type="transmembrane region" description="Helical" evidence="6">
    <location>
        <begin position="303"/>
        <end position="321"/>
    </location>
</feature>
<evidence type="ECO:0000256" key="4">
    <source>
        <dbReference type="ARBA" id="ARBA00022989"/>
    </source>
</evidence>
<evidence type="ECO:0000256" key="6">
    <source>
        <dbReference type="SAM" id="Phobius"/>
    </source>
</evidence>
<feature type="transmembrane region" description="Helical" evidence="6">
    <location>
        <begin position="394"/>
        <end position="416"/>
    </location>
</feature>
<feature type="transmembrane region" description="Helical" evidence="6">
    <location>
        <begin position="7"/>
        <end position="26"/>
    </location>
</feature>
<evidence type="ECO:0000256" key="1">
    <source>
        <dbReference type="ARBA" id="ARBA00004651"/>
    </source>
</evidence>
<comment type="caution">
    <text evidence="7">The sequence shown here is derived from an EMBL/GenBank/DDBJ whole genome shotgun (WGS) entry which is preliminary data.</text>
</comment>
<sequence length="490" mass="50627">MAQAIRSGAVAAALTLAFNLLILPFVLDRLGADLYGAWIALSALVAVGSLADAGIGTEIARRVAAAHGAADRAGFMRVVHVGTSAMLLMVTPVAVGAIVGAPLLARLVLPDGVTGYSTTQVETVIRLLALVMAANLVLGAHFATLRGLQRSDLQALSQVSALPPYGLALLVGILAGWGLWSLLVAQVVTSVVVGAMQWRALRRLAPDLRLRFPRAPLPVLASYLSLSVLALLSQLGDVVDSQWDKLVISHFIDPTSVTAFHVGTMVVLQAKVLALLPLTPLLAGISELRVRRSDEALGLQRRLMKAAGATSAVVLGGVYAFTPAFLELWLGAGYEQAGTIARIFTIAVALNVVSAPLAIQAFGEQRHHVAAASAFANMAVNVVASLVLTVQIGLYGAVLGSVIGNLSGTVVLIVLSRRHLAAWVRPPWAAPLVAVVAVALVVLTGLDAAQSWLSLVGVGAGFVVVTSACAARAEGIGVADVRTVLRPGPG</sequence>
<evidence type="ECO:0000256" key="3">
    <source>
        <dbReference type="ARBA" id="ARBA00022692"/>
    </source>
</evidence>
<proteinExistence type="predicted"/>
<reference evidence="7" key="1">
    <citation type="submission" date="2020-03" db="EMBL/GenBank/DDBJ databases">
        <title>Phycicoccus flavus sp. nov., a novel endophytic actinobacterium isolated from branch of Kandelia candel.</title>
        <authorList>
            <person name="Tuo L."/>
        </authorList>
    </citation>
    <scope>NUCLEOTIDE SEQUENCE</scope>
    <source>
        <strain evidence="7">CMS6Z-2</strain>
    </source>
</reference>
<keyword evidence="5 6" id="KW-0472">Membrane</keyword>
<feature type="transmembrane region" description="Helical" evidence="6">
    <location>
        <begin position="341"/>
        <end position="362"/>
    </location>
</feature>
<dbReference type="GO" id="GO:0005886">
    <property type="term" value="C:plasma membrane"/>
    <property type="evidence" value="ECO:0007669"/>
    <property type="project" value="UniProtKB-SubCell"/>
</dbReference>
<evidence type="ECO:0000256" key="2">
    <source>
        <dbReference type="ARBA" id="ARBA00022475"/>
    </source>
</evidence>
<feature type="transmembrane region" description="Helical" evidence="6">
    <location>
        <begin position="180"/>
        <end position="198"/>
    </location>
</feature>
<accession>A0A8T6R5K6</accession>
<feature type="transmembrane region" description="Helical" evidence="6">
    <location>
        <begin position="369"/>
        <end position="388"/>
    </location>
</feature>
<evidence type="ECO:0000313" key="7">
    <source>
        <dbReference type="EMBL" id="NHA69156.1"/>
    </source>
</evidence>
<feature type="transmembrane region" description="Helical" evidence="6">
    <location>
        <begin position="124"/>
        <end position="143"/>
    </location>
</feature>
<comment type="subcellular location">
    <subcellularLocation>
        <location evidence="1">Cell membrane</location>
        <topology evidence="1">Multi-pass membrane protein</topology>
    </subcellularLocation>
</comment>
<keyword evidence="2" id="KW-1003">Cell membrane</keyword>
<gene>
    <name evidence="7" type="ORF">EPD83_014010</name>
</gene>
<dbReference type="Pfam" id="PF13440">
    <property type="entry name" value="Polysacc_synt_3"/>
    <property type="match status" value="1"/>
</dbReference>
<feature type="transmembrane region" description="Helical" evidence="6">
    <location>
        <begin position="259"/>
        <end position="282"/>
    </location>
</feature>
<evidence type="ECO:0000256" key="5">
    <source>
        <dbReference type="ARBA" id="ARBA00023136"/>
    </source>
</evidence>
<keyword evidence="4 6" id="KW-1133">Transmembrane helix</keyword>
<protein>
    <submittedName>
        <fullName evidence="7">Oligosaccharide flippase family protein</fullName>
    </submittedName>
</protein>
<dbReference type="AlphaFoldDB" id="A0A8T6R5K6"/>
<dbReference type="PANTHER" id="PTHR30250">
    <property type="entry name" value="PST FAMILY PREDICTED COLANIC ACID TRANSPORTER"/>
    <property type="match status" value="1"/>
</dbReference>
<feature type="transmembrane region" description="Helical" evidence="6">
    <location>
        <begin position="452"/>
        <end position="473"/>
    </location>
</feature>
<keyword evidence="8" id="KW-1185">Reference proteome</keyword>
<feature type="transmembrane region" description="Helical" evidence="6">
    <location>
        <begin position="428"/>
        <end position="446"/>
    </location>
</feature>